<organism evidence="1">
    <name type="scientific">Anguilla anguilla</name>
    <name type="common">European freshwater eel</name>
    <name type="synonym">Muraena anguilla</name>
    <dbReference type="NCBI Taxonomy" id="7936"/>
    <lineage>
        <taxon>Eukaryota</taxon>
        <taxon>Metazoa</taxon>
        <taxon>Chordata</taxon>
        <taxon>Craniata</taxon>
        <taxon>Vertebrata</taxon>
        <taxon>Euteleostomi</taxon>
        <taxon>Actinopterygii</taxon>
        <taxon>Neopterygii</taxon>
        <taxon>Teleostei</taxon>
        <taxon>Anguilliformes</taxon>
        <taxon>Anguillidae</taxon>
        <taxon>Anguilla</taxon>
    </lineage>
</organism>
<proteinExistence type="predicted"/>
<evidence type="ECO:0000313" key="1">
    <source>
        <dbReference type="EMBL" id="JAH98355.1"/>
    </source>
</evidence>
<dbReference type="AlphaFoldDB" id="A0A0E9X938"/>
<reference evidence="1" key="1">
    <citation type="submission" date="2014-11" db="EMBL/GenBank/DDBJ databases">
        <authorList>
            <person name="Amaro Gonzalez C."/>
        </authorList>
    </citation>
    <scope>NUCLEOTIDE SEQUENCE</scope>
</reference>
<name>A0A0E9X938_ANGAN</name>
<reference evidence="1" key="2">
    <citation type="journal article" date="2015" name="Fish Shellfish Immunol.">
        <title>Early steps in the European eel (Anguilla anguilla)-Vibrio vulnificus interaction in the gills: Role of the RtxA13 toxin.</title>
        <authorList>
            <person name="Callol A."/>
            <person name="Pajuelo D."/>
            <person name="Ebbesson L."/>
            <person name="Teles M."/>
            <person name="MacKenzie S."/>
            <person name="Amaro C."/>
        </authorList>
    </citation>
    <scope>NUCLEOTIDE SEQUENCE</scope>
</reference>
<sequence length="67" mass="7960">MCCHRQQFHKSNQNAHLVLLRNVNNHNERIYSKKDSNANISPNSHIPHWGILWGYKQSGNWDLKNEH</sequence>
<accession>A0A0E9X938</accession>
<protein>
    <submittedName>
        <fullName evidence="1">Uncharacterized protein</fullName>
    </submittedName>
</protein>
<dbReference type="EMBL" id="GBXM01010222">
    <property type="protein sequence ID" value="JAH98355.1"/>
    <property type="molecule type" value="Transcribed_RNA"/>
</dbReference>